<evidence type="ECO:0000256" key="7">
    <source>
        <dbReference type="ARBA" id="ARBA00022946"/>
    </source>
</evidence>
<evidence type="ECO:0000256" key="4">
    <source>
        <dbReference type="ARBA" id="ARBA00022528"/>
    </source>
</evidence>
<dbReference type="STRING" id="307507.A0A2V0NMP6"/>
<keyword evidence="7" id="KW-0809">Transit peptide</keyword>
<dbReference type="GO" id="GO:0099402">
    <property type="term" value="P:plant organ development"/>
    <property type="evidence" value="ECO:0007669"/>
    <property type="project" value="TreeGrafter"/>
</dbReference>
<dbReference type="AlphaFoldDB" id="A0A2V0NMP6"/>
<name>A0A2V0NMP6_9CHLO</name>
<evidence type="ECO:0000256" key="8">
    <source>
        <dbReference type="ARBA" id="ARBA00022989"/>
    </source>
</evidence>
<dbReference type="GO" id="GO:0009706">
    <property type="term" value="C:chloroplast inner membrane"/>
    <property type="evidence" value="ECO:0007669"/>
    <property type="project" value="TreeGrafter"/>
</dbReference>
<evidence type="ECO:0000256" key="3">
    <source>
        <dbReference type="ARBA" id="ARBA00010793"/>
    </source>
</evidence>
<protein>
    <submittedName>
        <fullName evidence="11">Uncharacterized protein</fullName>
    </submittedName>
</protein>
<evidence type="ECO:0000256" key="6">
    <source>
        <dbReference type="ARBA" id="ARBA00022692"/>
    </source>
</evidence>
<dbReference type="OrthoDB" id="513951at2759"/>
<accession>A0A2V0NMP6</accession>
<gene>
    <name evidence="11" type="ORF">Rsub_01687</name>
</gene>
<feature type="region of interest" description="Disordered" evidence="10">
    <location>
        <begin position="49"/>
        <end position="76"/>
    </location>
</feature>
<evidence type="ECO:0000313" key="12">
    <source>
        <dbReference type="Proteomes" id="UP000247498"/>
    </source>
</evidence>
<comment type="caution">
    <text evidence="11">The sequence shown here is derived from an EMBL/GenBank/DDBJ whole genome shotgun (WGS) entry which is preliminary data.</text>
</comment>
<feature type="region of interest" description="Disordered" evidence="10">
    <location>
        <begin position="119"/>
        <end position="178"/>
    </location>
</feature>
<keyword evidence="12" id="KW-1185">Reference proteome</keyword>
<dbReference type="InterPro" id="IPR021825">
    <property type="entry name" value="RETICULATA-related"/>
</dbReference>
<feature type="region of interest" description="Disordered" evidence="10">
    <location>
        <begin position="1"/>
        <end position="22"/>
    </location>
</feature>
<dbReference type="PANTHER" id="PTHR31038:SF2">
    <property type="entry name" value="PROTEIN RETICULATA-RELATED 1, CHLOROPLASTIC"/>
    <property type="match status" value="1"/>
</dbReference>
<evidence type="ECO:0000256" key="1">
    <source>
        <dbReference type="ARBA" id="ARBA00004141"/>
    </source>
</evidence>
<feature type="compositionally biased region" description="Acidic residues" evidence="10">
    <location>
        <begin position="154"/>
        <end position="170"/>
    </location>
</feature>
<dbReference type="PANTHER" id="PTHR31038">
    <property type="entry name" value="EXPRESSED PROTEIN-RELATED"/>
    <property type="match status" value="1"/>
</dbReference>
<dbReference type="Pfam" id="PF11891">
    <property type="entry name" value="RETICULATA-like"/>
    <property type="match status" value="1"/>
</dbReference>
<sequence length="627" mass="63684">MQALSQRPGRSGLAAMPSGVSRIPGGRLARPVALARPGAWPRRALSVAASSGLTRPAGEDTSGMDSAPRGGPAGIGPFMSVPAAGIVARGGGAAPGDMGGDVSSRSALGAVLERHRVNIIMPSPPQSTPKLDDGGSGGGLGKNNHNGGGGGDGGGDDDDDFFGEEGDGEGGDGSGGGARNSLFRIQLPELFDRAAIAAVLQEWFKTIADLPLFIRRSVEMGLFSSAQMVRFLAMDVRPNVTREVSRRLPTAWAREFVGRLMADPAFVQKLVIEQALAFTASMLHEWRVRGESFRSELDLALINSMGLAAAVGATVWVTAPSRAIGAVHKFPWQRMLAGLPHCVFDASGPLRSYTPAARVGGFFASMAQLSAVGAAAGAATAGASAAAVAARRRADPAFEPSVPVPEVGRSSAGLGAFFALNANARYQLLGGLDRYLFGHASALWGYVAASGVARLGGAALGEASRPWWQGLATETHPSHLVERKRVRKVRRRVVKKAQAAPAAEEQQQQAGAAAALALAAAGGSSDAALAALAAGAAAAEQQHRQQQRAAGGAPAAAAAVLEDASGEASGSGASALEAEVEGRLQAAPALMGSPEGLAALARSQSFSGSAMGEALRDAVGTEAEAVA</sequence>
<keyword evidence="5" id="KW-0934">Plastid</keyword>
<keyword evidence="9" id="KW-0472">Membrane</keyword>
<evidence type="ECO:0000256" key="2">
    <source>
        <dbReference type="ARBA" id="ARBA00004229"/>
    </source>
</evidence>
<keyword evidence="6" id="KW-0812">Transmembrane</keyword>
<evidence type="ECO:0000256" key="9">
    <source>
        <dbReference type="ARBA" id="ARBA00023136"/>
    </source>
</evidence>
<keyword evidence="8" id="KW-1133">Transmembrane helix</keyword>
<keyword evidence="4" id="KW-0150">Chloroplast</keyword>
<reference evidence="11 12" key="1">
    <citation type="journal article" date="2018" name="Sci. Rep.">
        <title>Raphidocelis subcapitata (=Pseudokirchneriella subcapitata) provides an insight into genome evolution and environmental adaptations in the Sphaeropleales.</title>
        <authorList>
            <person name="Suzuki S."/>
            <person name="Yamaguchi H."/>
            <person name="Nakajima N."/>
            <person name="Kawachi M."/>
        </authorList>
    </citation>
    <scope>NUCLEOTIDE SEQUENCE [LARGE SCALE GENOMIC DNA]</scope>
    <source>
        <strain evidence="11 12">NIES-35</strain>
    </source>
</reference>
<organism evidence="11 12">
    <name type="scientific">Raphidocelis subcapitata</name>
    <dbReference type="NCBI Taxonomy" id="307507"/>
    <lineage>
        <taxon>Eukaryota</taxon>
        <taxon>Viridiplantae</taxon>
        <taxon>Chlorophyta</taxon>
        <taxon>core chlorophytes</taxon>
        <taxon>Chlorophyceae</taxon>
        <taxon>CS clade</taxon>
        <taxon>Sphaeropleales</taxon>
        <taxon>Selenastraceae</taxon>
        <taxon>Raphidocelis</taxon>
    </lineage>
</organism>
<dbReference type="EMBL" id="BDRX01000006">
    <property type="protein sequence ID" value="GBF88786.1"/>
    <property type="molecule type" value="Genomic_DNA"/>
</dbReference>
<feature type="compositionally biased region" description="Gly residues" evidence="10">
    <location>
        <begin position="134"/>
        <end position="153"/>
    </location>
</feature>
<proteinExistence type="inferred from homology"/>
<comment type="subcellular location">
    <subcellularLocation>
        <location evidence="1">Membrane</location>
        <topology evidence="1">Multi-pass membrane protein</topology>
    </subcellularLocation>
    <subcellularLocation>
        <location evidence="2">Plastid</location>
        <location evidence="2">Chloroplast</location>
    </subcellularLocation>
</comment>
<dbReference type="Proteomes" id="UP000247498">
    <property type="component" value="Unassembled WGS sequence"/>
</dbReference>
<evidence type="ECO:0000256" key="10">
    <source>
        <dbReference type="SAM" id="MobiDB-lite"/>
    </source>
</evidence>
<comment type="similarity">
    <text evidence="3">Belongs to the RETICULATA family.</text>
</comment>
<evidence type="ECO:0000313" key="11">
    <source>
        <dbReference type="EMBL" id="GBF88786.1"/>
    </source>
</evidence>
<evidence type="ECO:0000256" key="5">
    <source>
        <dbReference type="ARBA" id="ARBA00022640"/>
    </source>
</evidence>
<dbReference type="InParanoid" id="A0A2V0NMP6"/>